<dbReference type="CDD" id="cd04301">
    <property type="entry name" value="NAT_SF"/>
    <property type="match status" value="1"/>
</dbReference>
<dbReference type="PANTHER" id="PTHR13355">
    <property type="entry name" value="GLUCOSAMINE 6-PHOSPHATE N-ACETYLTRANSFERASE"/>
    <property type="match status" value="1"/>
</dbReference>
<dbReference type="InterPro" id="IPR016181">
    <property type="entry name" value="Acyl_CoA_acyltransferase"/>
</dbReference>
<organism evidence="4 5">
    <name type="scientific">Blastomyces silverae</name>
    <dbReference type="NCBI Taxonomy" id="2060906"/>
    <lineage>
        <taxon>Eukaryota</taxon>
        <taxon>Fungi</taxon>
        <taxon>Dikarya</taxon>
        <taxon>Ascomycota</taxon>
        <taxon>Pezizomycotina</taxon>
        <taxon>Eurotiomycetes</taxon>
        <taxon>Eurotiomycetidae</taxon>
        <taxon>Onygenales</taxon>
        <taxon>Ajellomycetaceae</taxon>
        <taxon>Blastomyces</taxon>
    </lineage>
</organism>
<keyword evidence="1" id="KW-0808">Transferase</keyword>
<comment type="pathway">
    <text evidence="1">Nucleotide-sugar biosynthesis; UDP-N-acetyl-alpha-D-glucosamine biosynthesis; N-acetyl-alpha-D-glucosamine 1-phosphate from alpha-D-glucosamine 6-phosphate (route I): step 1/2.</text>
</comment>
<dbReference type="Pfam" id="PF00583">
    <property type="entry name" value="Acetyltransf_1"/>
    <property type="match status" value="1"/>
</dbReference>
<dbReference type="EMBL" id="LDEV01000560">
    <property type="protein sequence ID" value="KLJ13013.1"/>
    <property type="molecule type" value="Genomic_DNA"/>
</dbReference>
<evidence type="ECO:0000259" key="3">
    <source>
        <dbReference type="PROSITE" id="PS51186"/>
    </source>
</evidence>
<dbReference type="Proteomes" id="UP000053573">
    <property type="component" value="Unassembled WGS sequence"/>
</dbReference>
<dbReference type="OrthoDB" id="329272at2759"/>
<dbReference type="GO" id="GO:0006048">
    <property type="term" value="P:UDP-N-acetylglucosamine biosynthetic process"/>
    <property type="evidence" value="ECO:0007669"/>
    <property type="project" value="UniProtKB-UniRule"/>
</dbReference>
<comment type="catalytic activity">
    <reaction evidence="1">
        <text>D-glucosamine 6-phosphate + acetyl-CoA = N-acetyl-D-glucosamine 6-phosphate + CoA + H(+)</text>
        <dbReference type="Rhea" id="RHEA:10292"/>
        <dbReference type="ChEBI" id="CHEBI:15378"/>
        <dbReference type="ChEBI" id="CHEBI:57287"/>
        <dbReference type="ChEBI" id="CHEBI:57288"/>
        <dbReference type="ChEBI" id="CHEBI:57513"/>
        <dbReference type="ChEBI" id="CHEBI:58725"/>
        <dbReference type="EC" id="2.3.1.4"/>
    </reaction>
</comment>
<feature type="region of interest" description="Disordered" evidence="2">
    <location>
        <begin position="1"/>
        <end position="34"/>
    </location>
</feature>
<evidence type="ECO:0000256" key="1">
    <source>
        <dbReference type="RuleBase" id="RU365086"/>
    </source>
</evidence>
<comment type="caution">
    <text evidence="4">The sequence shown here is derived from an EMBL/GenBank/DDBJ whole genome shotgun (WGS) entry which is preliminary data.</text>
</comment>
<dbReference type="Gene3D" id="3.40.630.30">
    <property type="match status" value="1"/>
</dbReference>
<keyword evidence="1" id="KW-0012">Acyltransferase</keyword>
<protein>
    <recommendedName>
        <fullName evidence="1">Glucosamine 6-phosphate N-acetyltransferase</fullName>
        <ecNumber evidence="1">2.3.1.4</ecNumber>
    </recommendedName>
</protein>
<reference evidence="5" key="1">
    <citation type="journal article" date="2015" name="PLoS Genet.">
        <title>The dynamic genome and transcriptome of the human fungal pathogen Blastomyces and close relative Emmonsia.</title>
        <authorList>
            <person name="Munoz J.F."/>
            <person name="Gauthier G.M."/>
            <person name="Desjardins C.A."/>
            <person name="Gallo J.E."/>
            <person name="Holder J."/>
            <person name="Sullivan T.D."/>
            <person name="Marty A.J."/>
            <person name="Carmen J.C."/>
            <person name="Chen Z."/>
            <person name="Ding L."/>
            <person name="Gujja S."/>
            <person name="Magrini V."/>
            <person name="Misas E."/>
            <person name="Mitreva M."/>
            <person name="Priest M."/>
            <person name="Saif S."/>
            <person name="Whiston E.A."/>
            <person name="Young S."/>
            <person name="Zeng Q."/>
            <person name="Goldman W.E."/>
            <person name="Mardis E.R."/>
            <person name="Taylor J.W."/>
            <person name="McEwen J.G."/>
            <person name="Clay O.K."/>
            <person name="Klein B.S."/>
            <person name="Cuomo C.A."/>
        </authorList>
    </citation>
    <scope>NUCLEOTIDE SEQUENCE [LARGE SCALE GENOMIC DNA]</scope>
    <source>
        <strain evidence="5">UAMH 139</strain>
    </source>
</reference>
<accession>A0A0H1BPI8</accession>
<dbReference type="InterPro" id="IPR039143">
    <property type="entry name" value="GNPNAT1-like"/>
</dbReference>
<feature type="domain" description="N-acetyltransferase" evidence="3">
    <location>
        <begin position="26"/>
        <end position="194"/>
    </location>
</feature>
<dbReference type="STRING" id="2060906.A0A0H1BPI8"/>
<dbReference type="SUPFAM" id="SSF55729">
    <property type="entry name" value="Acyl-CoA N-acyltransferases (Nat)"/>
    <property type="match status" value="1"/>
</dbReference>
<comment type="similarity">
    <text evidence="1">Belongs to the acetyltransferase family. GNA1 subfamily.</text>
</comment>
<gene>
    <name evidence="4" type="ORF">EMPG_12025</name>
</gene>
<name>A0A0H1BPI8_9EURO</name>
<evidence type="ECO:0000313" key="4">
    <source>
        <dbReference type="EMBL" id="KLJ13013.1"/>
    </source>
</evidence>
<dbReference type="GO" id="GO:0004343">
    <property type="term" value="F:glucosamine 6-phosphate N-acetyltransferase activity"/>
    <property type="evidence" value="ECO:0007669"/>
    <property type="project" value="UniProtKB-UniRule"/>
</dbReference>
<dbReference type="PANTHER" id="PTHR13355:SF11">
    <property type="entry name" value="GLUCOSAMINE 6-PHOSPHATE N-ACETYLTRANSFERASE"/>
    <property type="match status" value="1"/>
</dbReference>
<proteinExistence type="inferred from homology"/>
<dbReference type="AlphaFoldDB" id="A0A0H1BPI8"/>
<evidence type="ECO:0000313" key="5">
    <source>
        <dbReference type="Proteomes" id="UP000053573"/>
    </source>
</evidence>
<sequence>MGSTAEFTTSLLPPPLQSLTRPTDPNPAPANNPQIFNDAMHVRTVVFVDEQHCKPENEFDDNDARSWHWVLYATTTKSEKPVPIGTLRLIPPPHVPNEHKLGRPYVALSRVALLQQYRGAGLARVLVETALNWASEHHKALQESEDAPWTGEVLVHAQVTVEKMYARLGFVTDESMGTWVEEGMDHVGMWKTVEIPPE</sequence>
<dbReference type="UniPathway" id="UPA00113">
    <property type="reaction ID" value="UER00529"/>
</dbReference>
<dbReference type="PROSITE" id="PS51186">
    <property type="entry name" value="GNAT"/>
    <property type="match status" value="1"/>
</dbReference>
<dbReference type="EC" id="2.3.1.4" evidence="1"/>
<dbReference type="InterPro" id="IPR000182">
    <property type="entry name" value="GNAT_dom"/>
</dbReference>
<keyword evidence="5" id="KW-1185">Reference proteome</keyword>
<evidence type="ECO:0000256" key="2">
    <source>
        <dbReference type="SAM" id="MobiDB-lite"/>
    </source>
</evidence>